<proteinExistence type="predicted"/>
<organism evidence="2 3">
    <name type="scientific">Sphingomonas aurea</name>
    <dbReference type="NCBI Taxonomy" id="3063994"/>
    <lineage>
        <taxon>Bacteria</taxon>
        <taxon>Pseudomonadati</taxon>
        <taxon>Pseudomonadota</taxon>
        <taxon>Alphaproteobacteria</taxon>
        <taxon>Sphingomonadales</taxon>
        <taxon>Sphingomonadaceae</taxon>
        <taxon>Sphingomonas</taxon>
    </lineage>
</organism>
<keyword evidence="3" id="KW-1185">Reference proteome</keyword>
<sequence length="83" mass="8304">MYMGPITAAAPLELDVVVSRPSSPLVRRAVGVPVLLVAAAAMLPWMALNAAVAGVVLGARGIAAAPKAVVQAIDYAGTVVLGR</sequence>
<evidence type="ECO:0000256" key="1">
    <source>
        <dbReference type="SAM" id="Phobius"/>
    </source>
</evidence>
<feature type="transmembrane region" description="Helical" evidence="1">
    <location>
        <begin position="30"/>
        <end position="57"/>
    </location>
</feature>
<evidence type="ECO:0000313" key="2">
    <source>
        <dbReference type="EMBL" id="MDP1026929.1"/>
    </source>
</evidence>
<keyword evidence="1" id="KW-1133">Transmembrane helix</keyword>
<keyword evidence="1" id="KW-0472">Membrane</keyword>
<dbReference type="Proteomes" id="UP001230685">
    <property type="component" value="Unassembled WGS sequence"/>
</dbReference>
<name>A0ABT9EJ16_9SPHN</name>
<comment type="caution">
    <text evidence="2">The sequence shown here is derived from an EMBL/GenBank/DDBJ whole genome shotgun (WGS) entry which is preliminary data.</text>
</comment>
<reference evidence="2 3" key="1">
    <citation type="submission" date="2023-07" db="EMBL/GenBank/DDBJ databases">
        <authorList>
            <person name="Kim M.K."/>
        </authorList>
    </citation>
    <scope>NUCLEOTIDE SEQUENCE [LARGE SCALE GENOMIC DNA]</scope>
    <source>
        <strain evidence="2 3">KR1UV-12</strain>
    </source>
</reference>
<dbReference type="EMBL" id="JAUUDS010000002">
    <property type="protein sequence ID" value="MDP1026929.1"/>
    <property type="molecule type" value="Genomic_DNA"/>
</dbReference>
<protein>
    <submittedName>
        <fullName evidence="2">Uncharacterized protein</fullName>
    </submittedName>
</protein>
<gene>
    <name evidence="2" type="ORF">Q5H91_06875</name>
</gene>
<keyword evidence="1" id="KW-0812">Transmembrane</keyword>
<evidence type="ECO:0000313" key="3">
    <source>
        <dbReference type="Proteomes" id="UP001230685"/>
    </source>
</evidence>
<accession>A0ABT9EJ16</accession>